<dbReference type="InterPro" id="IPR004013">
    <property type="entry name" value="PHP_dom"/>
</dbReference>
<gene>
    <name evidence="10" type="ORF">H8S08_03595</name>
</gene>
<keyword evidence="4 8" id="KW-0028">Amino-acid biosynthesis</keyword>
<dbReference type="RefSeq" id="WP_101572047.1">
    <property type="nucleotide sequence ID" value="NZ_JACOOK010000002.1"/>
</dbReference>
<evidence type="ECO:0000256" key="5">
    <source>
        <dbReference type="ARBA" id="ARBA00022801"/>
    </source>
</evidence>
<evidence type="ECO:0000256" key="6">
    <source>
        <dbReference type="ARBA" id="ARBA00023102"/>
    </source>
</evidence>
<evidence type="ECO:0000259" key="9">
    <source>
        <dbReference type="Pfam" id="PF02811"/>
    </source>
</evidence>
<dbReference type="CDD" id="cd12110">
    <property type="entry name" value="PHP_HisPPase_Hisj_like"/>
    <property type="match status" value="1"/>
</dbReference>
<reference evidence="10 11" key="1">
    <citation type="submission" date="2020-08" db="EMBL/GenBank/DDBJ databases">
        <title>Genome public.</title>
        <authorList>
            <person name="Liu C."/>
            <person name="Sun Q."/>
        </authorList>
    </citation>
    <scope>NUCLEOTIDE SEQUENCE [LARGE SCALE GENOMIC DNA]</scope>
    <source>
        <strain evidence="10 11">New-7</strain>
    </source>
</reference>
<evidence type="ECO:0000256" key="3">
    <source>
        <dbReference type="ARBA" id="ARBA00013085"/>
    </source>
</evidence>
<organism evidence="10 11">
    <name type="scientific">Alistipes hominis</name>
    <dbReference type="NCBI Taxonomy" id="2763015"/>
    <lineage>
        <taxon>Bacteria</taxon>
        <taxon>Pseudomonadati</taxon>
        <taxon>Bacteroidota</taxon>
        <taxon>Bacteroidia</taxon>
        <taxon>Bacteroidales</taxon>
        <taxon>Rikenellaceae</taxon>
        <taxon>Alistipes</taxon>
    </lineage>
</organism>
<dbReference type="EMBL" id="JACOOK010000002">
    <property type="protein sequence ID" value="MBC5616103.1"/>
    <property type="molecule type" value="Genomic_DNA"/>
</dbReference>
<evidence type="ECO:0000256" key="1">
    <source>
        <dbReference type="ARBA" id="ARBA00004970"/>
    </source>
</evidence>
<dbReference type="SUPFAM" id="SSF89550">
    <property type="entry name" value="PHP domain-like"/>
    <property type="match status" value="1"/>
</dbReference>
<evidence type="ECO:0000256" key="7">
    <source>
        <dbReference type="ARBA" id="ARBA00049158"/>
    </source>
</evidence>
<comment type="pathway">
    <text evidence="1 8">Amino-acid biosynthesis; L-histidine biosynthesis; L-histidine from 5-phospho-alpha-D-ribose 1-diphosphate: step 8/9.</text>
</comment>
<dbReference type="InterPro" id="IPR010140">
    <property type="entry name" value="Histidinol_P_phosphatase_HisJ"/>
</dbReference>
<dbReference type="PANTHER" id="PTHR21039">
    <property type="entry name" value="HISTIDINOL PHOSPHATASE-RELATED"/>
    <property type="match status" value="1"/>
</dbReference>
<protein>
    <recommendedName>
        <fullName evidence="3 8">Histidinol-phosphatase</fullName>
        <shortName evidence="8">HolPase</shortName>
        <ecNumber evidence="3 8">3.1.3.15</ecNumber>
    </recommendedName>
</protein>
<proteinExistence type="inferred from homology"/>
<evidence type="ECO:0000313" key="10">
    <source>
        <dbReference type="EMBL" id="MBC5616103.1"/>
    </source>
</evidence>
<dbReference type="Gene3D" id="3.20.20.140">
    <property type="entry name" value="Metal-dependent hydrolases"/>
    <property type="match status" value="1"/>
</dbReference>
<keyword evidence="11" id="KW-1185">Reference proteome</keyword>
<evidence type="ECO:0000256" key="2">
    <source>
        <dbReference type="ARBA" id="ARBA00009152"/>
    </source>
</evidence>
<dbReference type="InterPro" id="IPR016195">
    <property type="entry name" value="Pol/histidinol_Pase-like"/>
</dbReference>
<comment type="caution">
    <text evidence="10">The sequence shown here is derived from an EMBL/GenBank/DDBJ whole genome shotgun (WGS) entry which is preliminary data.</text>
</comment>
<accession>A0ABR7CKB0</accession>
<dbReference type="PANTHER" id="PTHR21039:SF0">
    <property type="entry name" value="HISTIDINOL-PHOSPHATASE"/>
    <property type="match status" value="1"/>
</dbReference>
<keyword evidence="5 8" id="KW-0378">Hydrolase</keyword>
<keyword evidence="6 8" id="KW-0368">Histidine biosynthesis</keyword>
<dbReference type="EC" id="3.1.3.15" evidence="3 8"/>
<evidence type="ECO:0000313" key="11">
    <source>
        <dbReference type="Proteomes" id="UP000636891"/>
    </source>
</evidence>
<dbReference type="Pfam" id="PF02811">
    <property type="entry name" value="PHP"/>
    <property type="match status" value="1"/>
</dbReference>
<evidence type="ECO:0000256" key="4">
    <source>
        <dbReference type="ARBA" id="ARBA00022605"/>
    </source>
</evidence>
<comment type="catalytic activity">
    <reaction evidence="7 8">
        <text>L-histidinol phosphate + H2O = L-histidinol + phosphate</text>
        <dbReference type="Rhea" id="RHEA:14465"/>
        <dbReference type="ChEBI" id="CHEBI:15377"/>
        <dbReference type="ChEBI" id="CHEBI:43474"/>
        <dbReference type="ChEBI" id="CHEBI:57699"/>
        <dbReference type="ChEBI" id="CHEBI:57980"/>
        <dbReference type="EC" id="3.1.3.15"/>
    </reaction>
</comment>
<feature type="domain" description="PHP" evidence="9">
    <location>
        <begin position="5"/>
        <end position="173"/>
    </location>
</feature>
<dbReference type="Proteomes" id="UP000636891">
    <property type="component" value="Unassembled WGS sequence"/>
</dbReference>
<evidence type="ECO:0000256" key="8">
    <source>
        <dbReference type="RuleBase" id="RU366003"/>
    </source>
</evidence>
<sequence length="262" mass="31079">MKTNYHTHTARCHHAVGSDEDYVQSAIAGGFRVLGFSDHTPWKYDSPFVPEVRMMLDELPGYLASVRALREKYRDRIEIRVGLECEYFPEYMPWLWETIRRERLDYVIFGNHFYESDERYPYFGMHTRTLEMLEMYEESVLKGMEAGMFAYLAHPDLFINSYKTFDEHCARISRRICRKAYRTGLPLEYNVSLLGYREERGEVMFPHPDFWKIAADEGCTAIVGMDAHDNRMLENTVFYERGVRALRELNIKTIDTIPYFSY</sequence>
<comment type="similarity">
    <text evidence="2 8">Belongs to the PHP hydrolase family. HisK subfamily.</text>
</comment>
<name>A0ABR7CKB0_9BACT</name>